<organism evidence="1 2">
    <name type="scientific">Brachionus calyciflorus</name>
    <dbReference type="NCBI Taxonomy" id="104777"/>
    <lineage>
        <taxon>Eukaryota</taxon>
        <taxon>Metazoa</taxon>
        <taxon>Spiralia</taxon>
        <taxon>Gnathifera</taxon>
        <taxon>Rotifera</taxon>
        <taxon>Eurotatoria</taxon>
        <taxon>Monogononta</taxon>
        <taxon>Pseudotrocha</taxon>
        <taxon>Ploima</taxon>
        <taxon>Brachionidae</taxon>
        <taxon>Brachionus</taxon>
    </lineage>
</organism>
<feature type="non-terminal residue" evidence="1">
    <location>
        <position position="1"/>
    </location>
</feature>
<sequence>RNLDIFCADAKKTLDQRINCEVRAFTTNKEDKIEIEFEEDENYIIKDISNSQISYFGSYDSLKKISRIIQNSQTGNFLLPSTEVRFDTNLIGFEIFAFKAGTINLKFVRFNNCGNDSCSNAIFESSPSYVQAREGSLITETLVKGYNRILYSPRSIKKGDILMIIDSNNILAVNDTNDFTIMGDFYINGTISKKLNRSENWRFYVNLLIDTKFFISCFSVGKSYFNIKNENFGVYSIEASFLNTSVQLEREFTITKYRTIDMFCSDTNRTINNTINCAIIAATQSRNDTILVDGTQYSFSGDAISYFGAKVPQNITNPVAFIESGYYLLPLTEAKFDAKVIGFEGYALGIGTYNTYLANINSTYQKESCENSTLDSDLSSEVFSDLEIADFQSVYGHNIYYLKTPIKILKGQMLAIKFNFPVAIDTSNDYLMSDYRMTCGQSLKLNIKHNWRIYFNWIIEQKYYLNYFYFAKTYNLGGNSIFGVYNLTASFLDANTTVTRTVNISNSK</sequence>
<name>A0A814LA56_9BILA</name>
<reference evidence="1" key="1">
    <citation type="submission" date="2021-02" db="EMBL/GenBank/DDBJ databases">
        <authorList>
            <person name="Nowell W R."/>
        </authorList>
    </citation>
    <scope>NUCLEOTIDE SEQUENCE</scope>
    <source>
        <strain evidence="1">Ploen Becks lab</strain>
    </source>
</reference>
<protein>
    <submittedName>
        <fullName evidence="1">Uncharacterized protein</fullName>
    </submittedName>
</protein>
<dbReference type="OrthoDB" id="10202098at2759"/>
<dbReference type="EMBL" id="CAJNOC010005799">
    <property type="protein sequence ID" value="CAF1062329.1"/>
    <property type="molecule type" value="Genomic_DNA"/>
</dbReference>
<accession>A0A814LA56</accession>
<keyword evidence="2" id="KW-1185">Reference proteome</keyword>
<dbReference type="AlphaFoldDB" id="A0A814LA56"/>
<dbReference type="Proteomes" id="UP000663879">
    <property type="component" value="Unassembled WGS sequence"/>
</dbReference>
<comment type="caution">
    <text evidence="1">The sequence shown here is derived from an EMBL/GenBank/DDBJ whole genome shotgun (WGS) entry which is preliminary data.</text>
</comment>
<evidence type="ECO:0000313" key="1">
    <source>
        <dbReference type="EMBL" id="CAF1062329.1"/>
    </source>
</evidence>
<proteinExistence type="predicted"/>
<gene>
    <name evidence="1" type="ORF">OXX778_LOCUS19342</name>
</gene>
<evidence type="ECO:0000313" key="2">
    <source>
        <dbReference type="Proteomes" id="UP000663879"/>
    </source>
</evidence>